<sequence>MSFFRELERLAQGVGNDFDPQRNNGYSQQNQGNYSQQGTGSYGQQQNFANAQPQMPDHHCNACNIPMNYHGAHALRTGGLSRGFGLAADLVLGGQDEDMFNTALEKNVVLHVFVCQNCGRLEFINDPRKGF</sequence>
<keyword evidence="3" id="KW-1185">Reference proteome</keyword>
<name>A0A9X1V930_9BACL</name>
<comment type="caution">
    <text evidence="2">The sequence shown here is derived from an EMBL/GenBank/DDBJ whole genome shotgun (WGS) entry which is preliminary data.</text>
</comment>
<evidence type="ECO:0000313" key="2">
    <source>
        <dbReference type="EMBL" id="MCI0184021.1"/>
    </source>
</evidence>
<evidence type="ECO:0000256" key="1">
    <source>
        <dbReference type="SAM" id="MobiDB-lite"/>
    </source>
</evidence>
<dbReference type="RefSeq" id="WP_241715157.1">
    <property type="nucleotide sequence ID" value="NZ_JALBUF010000007.1"/>
</dbReference>
<proteinExistence type="predicted"/>
<gene>
    <name evidence="2" type="ORF">MM817_02316</name>
</gene>
<reference evidence="2" key="1">
    <citation type="submission" date="2022-03" db="EMBL/GenBank/DDBJ databases">
        <title>Draft Genome Sequence of Firmicute Strain S0AB, a Heterotrophic Iron/Sulfur-Oxidizing Extreme Acidophile.</title>
        <authorList>
            <person name="Vergara E."/>
            <person name="Pakostova E."/>
            <person name="Johnson D.B."/>
            <person name="Holmes D.S."/>
        </authorList>
    </citation>
    <scope>NUCLEOTIDE SEQUENCE</scope>
    <source>
        <strain evidence="2">S0AB</strain>
    </source>
</reference>
<organism evidence="2 3">
    <name type="scientific">Sulfoacidibacillus ferrooxidans</name>
    <dbReference type="NCBI Taxonomy" id="2005001"/>
    <lineage>
        <taxon>Bacteria</taxon>
        <taxon>Bacillati</taxon>
        <taxon>Bacillota</taxon>
        <taxon>Bacilli</taxon>
        <taxon>Bacillales</taxon>
        <taxon>Alicyclobacillaceae</taxon>
        <taxon>Sulfoacidibacillus</taxon>
    </lineage>
</organism>
<feature type="compositionally biased region" description="Low complexity" evidence="1">
    <location>
        <begin position="23"/>
        <end position="47"/>
    </location>
</feature>
<evidence type="ECO:0000313" key="3">
    <source>
        <dbReference type="Proteomes" id="UP001139263"/>
    </source>
</evidence>
<dbReference type="Proteomes" id="UP001139263">
    <property type="component" value="Unassembled WGS sequence"/>
</dbReference>
<dbReference type="AlphaFoldDB" id="A0A9X1V930"/>
<feature type="region of interest" description="Disordered" evidence="1">
    <location>
        <begin position="14"/>
        <end position="53"/>
    </location>
</feature>
<protein>
    <submittedName>
        <fullName evidence="2">Uncharacterized protein</fullName>
    </submittedName>
</protein>
<dbReference type="EMBL" id="JALBUF010000007">
    <property type="protein sequence ID" value="MCI0184021.1"/>
    <property type="molecule type" value="Genomic_DNA"/>
</dbReference>
<accession>A0A9X1V930</accession>